<proteinExistence type="predicted"/>
<protein>
    <submittedName>
        <fullName evidence="1">Uncharacterized protein</fullName>
    </submittedName>
</protein>
<dbReference type="EMBL" id="BJNP01000006">
    <property type="protein sequence ID" value="GEC71267.1"/>
    <property type="molecule type" value="Genomic_DNA"/>
</dbReference>
<comment type="caution">
    <text evidence="1">The sequence shown here is derived from an EMBL/GenBank/DDBJ whole genome shotgun (WGS) entry which is preliminary data.</text>
</comment>
<gene>
    <name evidence="1" type="ORF">FFL01_08060</name>
</gene>
<accession>A0A4Y4AWG7</accession>
<dbReference type="STRING" id="983.SAMN05443543_109133"/>
<dbReference type="AlphaFoldDB" id="A0A4Y4AWG7"/>
<reference evidence="1 2" key="1">
    <citation type="submission" date="2019-06" db="EMBL/GenBank/DDBJ databases">
        <title>Whole genome shotgun sequence of Flavobacterium flevense NBRC 14960.</title>
        <authorList>
            <person name="Hosoyama A."/>
            <person name="Uohara A."/>
            <person name="Ohji S."/>
            <person name="Ichikawa N."/>
        </authorList>
    </citation>
    <scope>NUCLEOTIDE SEQUENCE [LARGE SCALE GENOMIC DNA]</scope>
    <source>
        <strain evidence="1 2">NBRC 14960</strain>
    </source>
</reference>
<evidence type="ECO:0000313" key="2">
    <source>
        <dbReference type="Proteomes" id="UP000316775"/>
    </source>
</evidence>
<sequence>MIGLVLSDLYTSWAQYAKKRNKMEKFLLSTYLIKIQNKSKNDQILSRFNETEDFFNYFQTYLNDIFQNIVKTSDSKNSVPLHLTLDTLPTIDDENRSIYGYFSAGISGEEYNVLDPETRERVAEIKRNHAAFRELFFYVKISKNKDYASLILQRKSKFGIKMVLLKTLNNHFKQKGYLDNYIFINNIIHGRVYRKMMDNGKLKKVDLIKRRLPNSIEEYFENGNIDQQIPGVLKTSMVSSTGLPQNYKNFVDYLFTHQDKERIEIVDNEFDEVEFELELNGKKKTFYVMNKSRIQPDIDVSSELEYNENGSVKIESLISQSEELIRDLIELRISNDTTN</sequence>
<organism evidence="1 2">
    <name type="scientific">Flavobacterium flevense</name>
    <dbReference type="NCBI Taxonomy" id="983"/>
    <lineage>
        <taxon>Bacteria</taxon>
        <taxon>Pseudomonadati</taxon>
        <taxon>Bacteroidota</taxon>
        <taxon>Flavobacteriia</taxon>
        <taxon>Flavobacteriales</taxon>
        <taxon>Flavobacteriaceae</taxon>
        <taxon>Flavobacterium</taxon>
    </lineage>
</organism>
<keyword evidence="2" id="KW-1185">Reference proteome</keyword>
<dbReference type="Proteomes" id="UP000316775">
    <property type="component" value="Unassembled WGS sequence"/>
</dbReference>
<evidence type="ECO:0000313" key="1">
    <source>
        <dbReference type="EMBL" id="GEC71267.1"/>
    </source>
</evidence>
<name>A0A4Y4AWG7_9FLAO</name>